<dbReference type="Proteomes" id="UP000552954">
    <property type="component" value="Unassembled WGS sequence"/>
</dbReference>
<feature type="compositionally biased region" description="Polar residues" evidence="1">
    <location>
        <begin position="1"/>
        <end position="15"/>
    </location>
</feature>
<evidence type="ECO:0000256" key="1">
    <source>
        <dbReference type="SAM" id="MobiDB-lite"/>
    </source>
</evidence>
<feature type="compositionally biased region" description="Basic and acidic residues" evidence="1">
    <location>
        <begin position="16"/>
        <end position="58"/>
    </location>
</feature>
<dbReference type="RefSeq" id="WP_171556974.1">
    <property type="nucleotide sequence ID" value="NZ_JABFCS010000001.1"/>
</dbReference>
<proteinExistence type="predicted"/>
<name>A0A849KD10_9BURK</name>
<reference evidence="2 3" key="1">
    <citation type="submission" date="2020-05" db="EMBL/GenBank/DDBJ databases">
        <authorList>
            <person name="Khan S.A."/>
            <person name="Jeon C.O."/>
            <person name="Chun B.H."/>
        </authorList>
    </citation>
    <scope>NUCLEOTIDE SEQUENCE [LARGE SCALE GENOMIC DNA]</scope>
    <source>
        <strain evidence="2 3">B156</strain>
    </source>
</reference>
<accession>A0A849KD10</accession>
<dbReference type="AlphaFoldDB" id="A0A849KD10"/>
<dbReference type="EMBL" id="JABFCS010000001">
    <property type="protein sequence ID" value="NNU42631.1"/>
    <property type="molecule type" value="Genomic_DNA"/>
</dbReference>
<evidence type="ECO:0000313" key="2">
    <source>
        <dbReference type="EMBL" id="NNU42631.1"/>
    </source>
</evidence>
<organism evidence="2 3">
    <name type="scientific">Ramlibacter montanisoli</name>
    <dbReference type="NCBI Taxonomy" id="2732512"/>
    <lineage>
        <taxon>Bacteria</taxon>
        <taxon>Pseudomonadati</taxon>
        <taxon>Pseudomonadota</taxon>
        <taxon>Betaproteobacteria</taxon>
        <taxon>Burkholderiales</taxon>
        <taxon>Comamonadaceae</taxon>
        <taxon>Ramlibacter</taxon>
    </lineage>
</organism>
<keyword evidence="3" id="KW-1185">Reference proteome</keyword>
<feature type="region of interest" description="Disordered" evidence="1">
    <location>
        <begin position="1"/>
        <end position="58"/>
    </location>
</feature>
<evidence type="ECO:0000313" key="3">
    <source>
        <dbReference type="Proteomes" id="UP000552954"/>
    </source>
</evidence>
<sequence length="58" mass="6409">MPTENQRNSEGGNEASTREDEPIPAASEDKVLDETARLAREGRKELEADPKEQKPASE</sequence>
<comment type="caution">
    <text evidence="2">The sequence shown here is derived from an EMBL/GenBank/DDBJ whole genome shotgun (WGS) entry which is preliminary data.</text>
</comment>
<protein>
    <submittedName>
        <fullName evidence="2">Uncharacterized protein</fullName>
    </submittedName>
</protein>
<reference evidence="2 3" key="2">
    <citation type="submission" date="2020-06" db="EMBL/GenBank/DDBJ databases">
        <title>Ramlibacter rhizophilus sp. nov., isolated from rhizosphere soil of national flower Mugunghwa from South Korea.</title>
        <authorList>
            <person name="Zheng-Fei Y."/>
            <person name="Huan T."/>
        </authorList>
    </citation>
    <scope>NUCLEOTIDE SEQUENCE [LARGE SCALE GENOMIC DNA]</scope>
    <source>
        <strain evidence="2 3">B156</strain>
    </source>
</reference>
<gene>
    <name evidence="2" type="ORF">HK415_04775</name>
</gene>